<evidence type="ECO:0000313" key="3">
    <source>
        <dbReference type="Proteomes" id="UP000467105"/>
    </source>
</evidence>
<keyword evidence="3" id="KW-1185">Reference proteome</keyword>
<accession>A0A7I7YN30</accession>
<dbReference type="Proteomes" id="UP000467105">
    <property type="component" value="Chromosome"/>
</dbReference>
<evidence type="ECO:0000313" key="2">
    <source>
        <dbReference type="EMBL" id="BBZ43089.1"/>
    </source>
</evidence>
<evidence type="ECO:0000256" key="1">
    <source>
        <dbReference type="SAM" id="Phobius"/>
    </source>
</evidence>
<keyword evidence="1" id="KW-0812">Transmembrane</keyword>
<gene>
    <name evidence="2" type="ORF">MPRM_03700</name>
</gene>
<proteinExistence type="predicted"/>
<protein>
    <submittedName>
        <fullName evidence="2">Uncharacterized protein</fullName>
    </submittedName>
</protein>
<dbReference type="AlphaFoldDB" id="A0A7I7YN30"/>
<reference evidence="2 3" key="1">
    <citation type="journal article" date="2019" name="Emerg. Microbes Infect.">
        <title>Comprehensive subspecies identification of 175 nontuberculous mycobacteria species based on 7547 genomic profiles.</title>
        <authorList>
            <person name="Matsumoto Y."/>
            <person name="Kinjo T."/>
            <person name="Motooka D."/>
            <person name="Nabeya D."/>
            <person name="Jung N."/>
            <person name="Uechi K."/>
            <person name="Horii T."/>
            <person name="Iida T."/>
            <person name="Fujita J."/>
            <person name="Nakamura S."/>
        </authorList>
    </citation>
    <scope>NUCLEOTIDE SEQUENCE [LARGE SCALE GENOMIC DNA]</scope>
    <source>
        <strain evidence="2 3">JCM 14742</strain>
    </source>
</reference>
<name>A0A7I7YN30_9MYCO</name>
<feature type="transmembrane region" description="Helical" evidence="1">
    <location>
        <begin position="20"/>
        <end position="38"/>
    </location>
</feature>
<sequence length="41" mass="4699">MFVGVNDGHPVTMSHSHDLWTFLVFYVGFAILTWAVYVRGK</sequence>
<keyword evidence="1" id="KW-0472">Membrane</keyword>
<dbReference type="EMBL" id="AP022614">
    <property type="protein sequence ID" value="BBZ43089.1"/>
    <property type="molecule type" value="Genomic_DNA"/>
</dbReference>
<organism evidence="2 3">
    <name type="scientific">Mycobacterium parmense</name>
    <dbReference type="NCBI Taxonomy" id="185642"/>
    <lineage>
        <taxon>Bacteria</taxon>
        <taxon>Bacillati</taxon>
        <taxon>Actinomycetota</taxon>
        <taxon>Actinomycetes</taxon>
        <taxon>Mycobacteriales</taxon>
        <taxon>Mycobacteriaceae</taxon>
        <taxon>Mycobacterium</taxon>
        <taxon>Mycobacterium simiae complex</taxon>
    </lineage>
</organism>
<keyword evidence="1" id="KW-1133">Transmembrane helix</keyword>